<feature type="transmembrane region" description="Helical" evidence="5">
    <location>
        <begin position="253"/>
        <end position="274"/>
    </location>
</feature>
<evidence type="ECO:0000256" key="3">
    <source>
        <dbReference type="ARBA" id="ARBA00022989"/>
    </source>
</evidence>
<keyword evidence="5" id="KW-0811">Translocation</keyword>
<evidence type="ECO:0000313" key="7">
    <source>
        <dbReference type="Proteomes" id="UP001595526"/>
    </source>
</evidence>
<evidence type="ECO:0000256" key="5">
    <source>
        <dbReference type="HAMAP-Rule" id="MF_00902"/>
    </source>
</evidence>
<evidence type="ECO:0000256" key="1">
    <source>
        <dbReference type="ARBA" id="ARBA00004141"/>
    </source>
</evidence>
<accession>A0ABV7JQU4</accession>
<proteinExistence type="inferred from homology"/>
<reference evidence="7" key="1">
    <citation type="journal article" date="2019" name="Int. J. Syst. Evol. Microbiol.">
        <title>The Global Catalogue of Microorganisms (GCM) 10K type strain sequencing project: providing services to taxonomists for standard genome sequencing and annotation.</title>
        <authorList>
            <consortium name="The Broad Institute Genomics Platform"/>
            <consortium name="The Broad Institute Genome Sequencing Center for Infectious Disease"/>
            <person name="Wu L."/>
            <person name="Ma J."/>
        </authorList>
    </citation>
    <scope>NUCLEOTIDE SEQUENCE [LARGE SCALE GENOMIC DNA]</scope>
    <source>
        <strain evidence="7">KCTC 52416</strain>
    </source>
</reference>
<keyword evidence="2 5" id="KW-0812">Transmembrane</keyword>
<dbReference type="Proteomes" id="UP001595526">
    <property type="component" value="Unassembled WGS sequence"/>
</dbReference>
<dbReference type="InterPro" id="IPR002033">
    <property type="entry name" value="TatC"/>
</dbReference>
<sequence length="294" mass="33457">MSKLSGKKLIDTLKNKGKSIEAEMSFFDHLEVLRWHLIRSAIAVVVFMLLAFSFYDFIFDKIIMGPKSPDFWTYRVMCTIGEWLNTPDFCVTEVPGTIINTQMAGQFIMQINSSLIMAVVLGFPYLLYEIWLFVKPALTDIERKSASGFVVYASMLFALGILFGYYVVVPLAMNFLANYSISDEINNTITINNYLSFVATLTLGCGIVFELPIVIYILSKLGIMTPQFMRKTRQYAIVIILIVAAIITPTPDIITMLTVSFPMFLLYELSIIVASRVHKRRMKAEVDFYRGENK</sequence>
<feature type="transmembrane region" description="Helical" evidence="5">
    <location>
        <begin position="149"/>
        <end position="173"/>
    </location>
</feature>
<comment type="subunit">
    <text evidence="5">Forms a complex with TatA.</text>
</comment>
<feature type="transmembrane region" description="Helical" evidence="5">
    <location>
        <begin position="107"/>
        <end position="128"/>
    </location>
</feature>
<evidence type="ECO:0000256" key="4">
    <source>
        <dbReference type="ARBA" id="ARBA00023136"/>
    </source>
</evidence>
<dbReference type="PROSITE" id="PS01218">
    <property type="entry name" value="TATC"/>
    <property type="match status" value="1"/>
</dbReference>
<organism evidence="6 7">
    <name type="scientific">Parapedobacter deserti</name>
    <dbReference type="NCBI Taxonomy" id="1912957"/>
    <lineage>
        <taxon>Bacteria</taxon>
        <taxon>Pseudomonadati</taxon>
        <taxon>Bacteroidota</taxon>
        <taxon>Sphingobacteriia</taxon>
        <taxon>Sphingobacteriales</taxon>
        <taxon>Sphingobacteriaceae</taxon>
        <taxon>Parapedobacter</taxon>
    </lineage>
</organism>
<dbReference type="EMBL" id="JBHRTA010000038">
    <property type="protein sequence ID" value="MFC3198668.1"/>
    <property type="molecule type" value="Genomic_DNA"/>
</dbReference>
<comment type="caution">
    <text evidence="6">The sequence shown here is derived from an EMBL/GenBank/DDBJ whole genome shotgun (WGS) entry which is preliminary data.</text>
</comment>
<feature type="transmembrane region" description="Helical" evidence="5">
    <location>
        <begin position="37"/>
        <end position="58"/>
    </location>
</feature>
<feature type="transmembrane region" description="Helical" evidence="5">
    <location>
        <begin position="231"/>
        <end position="247"/>
    </location>
</feature>
<evidence type="ECO:0000256" key="2">
    <source>
        <dbReference type="ARBA" id="ARBA00022692"/>
    </source>
</evidence>
<protein>
    <recommendedName>
        <fullName evidence="5">Sec-independent protein translocase protein TatC</fullName>
    </recommendedName>
</protein>
<comment type="function">
    <text evidence="5">Part of the twin-arginine translocation (Tat) system that transports large folded proteins containing a characteristic twin-arginine motif in their signal peptide across membranes.</text>
</comment>
<dbReference type="NCBIfam" id="TIGR00945">
    <property type="entry name" value="tatC"/>
    <property type="match status" value="1"/>
</dbReference>
<dbReference type="PRINTS" id="PR01840">
    <property type="entry name" value="TATCFAMILY"/>
</dbReference>
<feature type="transmembrane region" description="Helical" evidence="5">
    <location>
        <begin position="193"/>
        <end position="219"/>
    </location>
</feature>
<keyword evidence="7" id="KW-1185">Reference proteome</keyword>
<evidence type="ECO:0000313" key="6">
    <source>
        <dbReference type="EMBL" id="MFC3198668.1"/>
    </source>
</evidence>
<dbReference type="InterPro" id="IPR019820">
    <property type="entry name" value="Sec-indep_translocase_CS"/>
</dbReference>
<comment type="similarity">
    <text evidence="5">Belongs to the TatC family.</text>
</comment>
<keyword evidence="5" id="KW-0653">Protein transport</keyword>
<dbReference type="PANTHER" id="PTHR30371:SF0">
    <property type="entry name" value="SEC-INDEPENDENT PROTEIN TRANSLOCASE PROTEIN TATC, CHLOROPLASTIC-RELATED"/>
    <property type="match status" value="1"/>
</dbReference>
<keyword evidence="4 5" id="KW-0472">Membrane</keyword>
<keyword evidence="5" id="KW-0813">Transport</keyword>
<dbReference type="RefSeq" id="WP_379023548.1">
    <property type="nucleotide sequence ID" value="NZ_JBHRTA010000038.1"/>
</dbReference>
<keyword evidence="5" id="KW-1003">Cell membrane</keyword>
<comment type="subcellular location">
    <subcellularLocation>
        <location evidence="5">Cell membrane</location>
        <topology evidence="5">Multi-pass membrane protein</topology>
    </subcellularLocation>
    <subcellularLocation>
        <location evidence="1">Membrane</location>
        <topology evidence="1">Multi-pass membrane protein</topology>
    </subcellularLocation>
</comment>
<keyword evidence="3 5" id="KW-1133">Transmembrane helix</keyword>
<dbReference type="PANTHER" id="PTHR30371">
    <property type="entry name" value="SEC-INDEPENDENT PROTEIN TRANSLOCASE PROTEIN TATC"/>
    <property type="match status" value="1"/>
</dbReference>
<name>A0ABV7JQU4_9SPHI</name>
<gene>
    <name evidence="5 6" type="primary">tatC</name>
    <name evidence="6" type="ORF">ACFOET_13665</name>
</gene>
<dbReference type="Pfam" id="PF00902">
    <property type="entry name" value="TatC"/>
    <property type="match status" value="1"/>
</dbReference>
<dbReference type="HAMAP" id="MF_00902">
    <property type="entry name" value="TatC"/>
    <property type="match status" value="1"/>
</dbReference>